<dbReference type="Gene3D" id="1.10.1070.11">
    <property type="entry name" value="Phosphatidylinositol 3-/4-kinase, catalytic domain"/>
    <property type="match status" value="1"/>
</dbReference>
<dbReference type="Pfam" id="PF02260">
    <property type="entry name" value="FATC"/>
    <property type="match status" value="1"/>
</dbReference>
<dbReference type="PANTHER" id="PTHR11139">
    <property type="entry name" value="ATAXIA TELANGIECTASIA MUTATED ATM -RELATED"/>
    <property type="match status" value="1"/>
</dbReference>
<feature type="domain" description="FATC" evidence="13">
    <location>
        <begin position="4159"/>
        <end position="4191"/>
    </location>
</feature>
<feature type="compositionally biased region" description="Low complexity" evidence="11">
    <location>
        <begin position="910"/>
        <end position="919"/>
    </location>
</feature>
<protein>
    <recommendedName>
        <fullName evidence="2">non-specific serine/threonine protein kinase</fullName>
        <ecNumber evidence="2">2.7.11.1</ecNumber>
    </recommendedName>
</protein>
<dbReference type="GO" id="GO:0004674">
    <property type="term" value="F:protein serine/threonine kinase activity"/>
    <property type="evidence" value="ECO:0000318"/>
    <property type="project" value="GO_Central"/>
</dbReference>
<feature type="compositionally biased region" description="Basic and acidic residues" evidence="11">
    <location>
        <begin position="3323"/>
        <end position="3338"/>
    </location>
</feature>
<dbReference type="PROSITE" id="PS00916">
    <property type="entry name" value="PI3_4_KINASE_2"/>
    <property type="match status" value="1"/>
</dbReference>
<feature type="region of interest" description="Disordered" evidence="11">
    <location>
        <begin position="415"/>
        <end position="571"/>
    </location>
</feature>
<evidence type="ECO:0000313" key="15">
    <source>
        <dbReference type="Proteomes" id="UP000054558"/>
    </source>
</evidence>
<dbReference type="CDD" id="cd05170">
    <property type="entry name" value="PIKKc_SMG1"/>
    <property type="match status" value="1"/>
</dbReference>
<dbReference type="Proteomes" id="UP000054558">
    <property type="component" value="Unassembled WGS sequence"/>
</dbReference>
<evidence type="ECO:0000313" key="14">
    <source>
        <dbReference type="EMBL" id="GAQ91467.1"/>
    </source>
</evidence>
<keyword evidence="5" id="KW-0547">Nucleotide-binding</keyword>
<dbReference type="EMBL" id="DF237739">
    <property type="protein sequence ID" value="GAQ91467.1"/>
    <property type="molecule type" value="Genomic_DNA"/>
</dbReference>
<dbReference type="Pfam" id="PF00454">
    <property type="entry name" value="PI3_PI4_kinase"/>
    <property type="match status" value="1"/>
</dbReference>
<feature type="compositionally biased region" description="Polar residues" evidence="11">
    <location>
        <begin position="3263"/>
        <end position="3281"/>
    </location>
</feature>
<evidence type="ECO:0000256" key="6">
    <source>
        <dbReference type="ARBA" id="ARBA00022777"/>
    </source>
</evidence>
<feature type="compositionally biased region" description="Basic and acidic residues" evidence="11">
    <location>
        <begin position="525"/>
        <end position="534"/>
    </location>
</feature>
<dbReference type="Pfam" id="PF15785">
    <property type="entry name" value="SMG1"/>
    <property type="match status" value="1"/>
</dbReference>
<evidence type="ECO:0000256" key="2">
    <source>
        <dbReference type="ARBA" id="ARBA00012513"/>
    </source>
</evidence>
<feature type="region of interest" description="Disordered" evidence="11">
    <location>
        <begin position="357"/>
        <end position="394"/>
    </location>
</feature>
<feature type="compositionally biased region" description="Basic and acidic residues" evidence="11">
    <location>
        <begin position="4105"/>
        <end position="4126"/>
    </location>
</feature>
<gene>
    <name evidence="14" type="ORF">KFL_007900020</name>
</gene>
<feature type="region of interest" description="Disordered" evidence="11">
    <location>
        <begin position="908"/>
        <end position="962"/>
    </location>
</feature>
<accession>A0A1Y1IS43</accession>
<reference evidence="14 15" key="1">
    <citation type="journal article" date="2014" name="Nat. Commun.">
        <title>Klebsormidium flaccidum genome reveals primary factors for plant terrestrial adaptation.</title>
        <authorList>
            <person name="Hori K."/>
            <person name="Maruyama F."/>
            <person name="Fujisawa T."/>
            <person name="Togashi T."/>
            <person name="Yamamoto N."/>
            <person name="Seo M."/>
            <person name="Sato S."/>
            <person name="Yamada T."/>
            <person name="Mori H."/>
            <person name="Tajima N."/>
            <person name="Moriyama T."/>
            <person name="Ikeuchi M."/>
            <person name="Watanabe M."/>
            <person name="Wada H."/>
            <person name="Kobayashi K."/>
            <person name="Saito M."/>
            <person name="Masuda T."/>
            <person name="Sasaki-Sekimoto Y."/>
            <person name="Mashiguchi K."/>
            <person name="Awai K."/>
            <person name="Shimojima M."/>
            <person name="Masuda S."/>
            <person name="Iwai M."/>
            <person name="Nobusawa T."/>
            <person name="Narise T."/>
            <person name="Kondo S."/>
            <person name="Saito H."/>
            <person name="Sato R."/>
            <person name="Murakawa M."/>
            <person name="Ihara Y."/>
            <person name="Oshima-Yamada Y."/>
            <person name="Ohtaka K."/>
            <person name="Satoh M."/>
            <person name="Sonobe K."/>
            <person name="Ishii M."/>
            <person name="Ohtani R."/>
            <person name="Kanamori-Sato M."/>
            <person name="Honoki R."/>
            <person name="Miyazaki D."/>
            <person name="Mochizuki H."/>
            <person name="Umetsu J."/>
            <person name="Higashi K."/>
            <person name="Shibata D."/>
            <person name="Kamiya Y."/>
            <person name="Sato N."/>
            <person name="Nakamura Y."/>
            <person name="Tabata S."/>
            <person name="Ida S."/>
            <person name="Kurokawa K."/>
            <person name="Ohta H."/>
        </authorList>
    </citation>
    <scope>NUCLEOTIDE SEQUENCE [LARGE SCALE GENOMIC DNA]</scope>
    <source>
        <strain evidence="14 15">NIES-2285</strain>
    </source>
</reference>
<dbReference type="OrthoDB" id="10065496at2759"/>
<evidence type="ECO:0000259" key="12">
    <source>
        <dbReference type="PROSITE" id="PS50290"/>
    </source>
</evidence>
<dbReference type="InterPro" id="IPR003152">
    <property type="entry name" value="FATC_dom"/>
</dbReference>
<dbReference type="PANTHER" id="PTHR11139:SF71">
    <property type="entry name" value="SERINE_THREONINE-PROTEIN KINASE SMG1"/>
    <property type="match status" value="1"/>
</dbReference>
<dbReference type="InterPro" id="IPR036940">
    <property type="entry name" value="PI3/4_kinase_cat_sf"/>
</dbReference>
<name>A0A1Y1IS43_KLENI</name>
<dbReference type="SUPFAM" id="SSF48371">
    <property type="entry name" value="ARM repeat"/>
    <property type="match status" value="1"/>
</dbReference>
<evidence type="ECO:0000256" key="8">
    <source>
        <dbReference type="ARBA" id="ARBA00023161"/>
    </source>
</evidence>
<comment type="catalytic activity">
    <reaction evidence="9">
        <text>L-threonyl-[protein] + ATP = O-phospho-L-threonyl-[protein] + ADP + H(+)</text>
        <dbReference type="Rhea" id="RHEA:46608"/>
        <dbReference type="Rhea" id="RHEA-COMP:11060"/>
        <dbReference type="Rhea" id="RHEA-COMP:11605"/>
        <dbReference type="ChEBI" id="CHEBI:15378"/>
        <dbReference type="ChEBI" id="CHEBI:30013"/>
        <dbReference type="ChEBI" id="CHEBI:30616"/>
        <dbReference type="ChEBI" id="CHEBI:61977"/>
        <dbReference type="ChEBI" id="CHEBI:456216"/>
        <dbReference type="EC" id="2.7.11.1"/>
    </reaction>
</comment>
<dbReference type="SMART" id="SM00146">
    <property type="entry name" value="PI3Kc"/>
    <property type="match status" value="1"/>
</dbReference>
<evidence type="ECO:0000256" key="5">
    <source>
        <dbReference type="ARBA" id="ARBA00022741"/>
    </source>
</evidence>
<dbReference type="InterPro" id="IPR031559">
    <property type="entry name" value="SMG1"/>
</dbReference>
<feature type="region of interest" description="Disordered" evidence="11">
    <location>
        <begin position="1206"/>
        <end position="1234"/>
    </location>
</feature>
<dbReference type="InterPro" id="IPR018936">
    <property type="entry name" value="PI3/4_kinase_CS"/>
</dbReference>
<dbReference type="PROSITE" id="PS51190">
    <property type="entry name" value="FATC"/>
    <property type="match status" value="1"/>
</dbReference>
<dbReference type="OMA" id="FACPEER"/>
<keyword evidence="6 14" id="KW-0418">Kinase</keyword>
<keyword evidence="3" id="KW-0723">Serine/threonine-protein kinase</keyword>
<feature type="compositionally biased region" description="Polar residues" evidence="11">
    <location>
        <begin position="104"/>
        <end position="122"/>
    </location>
</feature>
<feature type="compositionally biased region" description="Polar residues" evidence="11">
    <location>
        <begin position="4049"/>
        <end position="4069"/>
    </location>
</feature>
<feature type="domain" description="PI3K/PI4K catalytic" evidence="12">
    <location>
        <begin position="2406"/>
        <end position="2746"/>
    </location>
</feature>
<feature type="compositionally biased region" description="Basic and acidic residues" evidence="11">
    <location>
        <begin position="468"/>
        <end position="486"/>
    </location>
</feature>
<dbReference type="GO" id="GO:0000184">
    <property type="term" value="P:nuclear-transcribed mRNA catabolic process, nonsense-mediated decay"/>
    <property type="evidence" value="ECO:0000318"/>
    <property type="project" value="GO_Central"/>
</dbReference>
<feature type="compositionally biased region" description="Basic and acidic residues" evidence="11">
    <location>
        <begin position="552"/>
        <end position="571"/>
    </location>
</feature>
<dbReference type="InterPro" id="IPR000403">
    <property type="entry name" value="PI3/4_kinase_cat_dom"/>
</dbReference>
<feature type="region of interest" description="Disordered" evidence="11">
    <location>
        <begin position="3263"/>
        <end position="3338"/>
    </location>
</feature>
<dbReference type="SMART" id="SM01343">
    <property type="entry name" value="FATC"/>
    <property type="match status" value="1"/>
</dbReference>
<dbReference type="GO" id="GO:0005524">
    <property type="term" value="F:ATP binding"/>
    <property type="evidence" value="ECO:0007669"/>
    <property type="project" value="UniProtKB-KW"/>
</dbReference>
<dbReference type="InterPro" id="IPR039414">
    <property type="entry name" value="SMG1_PIKKc"/>
</dbReference>
<sequence length="4191" mass="445760">MGDATDSGWERSDAAAHARALVQAAQARRGGEGDREVAERCHALGSLSQLLLAPAGSGAVAACWRELWTPLQNLCNDRLFAVAQAAALACGILAAAVSHTLPASRNEPSAATEHSGSSQRVENQPPWSPENLPFNNFPPPTGWGDTVLQAAPTGWGGDPLPTNNPPKAPNSRGRSSPRGLFKRGAREAAPPDPERMEERRWLAGFFQWARTLLSDGLQRTPPPGNARAAAALLALHEAFARGAAGALQLEAGKMLVAVQALLEDEETPIGLLSRLVHLVAALGKNFPGAFTGHQFVDIVDVLLGWALDPSLPEGLHHQMTQGAFLHFHASLWGESYQFAVNLLSKLVSDLGRLTNVPAKEGPAGGHVRTDGVSDGAGAEGSSKPSVLDVRADLEGKRTVDKEPAIADVRAKADLEDGRTVDTEPVVSDVPAKETDQTVKEESSSDPLNGDRTEKEKDPVALDTQRLLGDLKSDGVRRTGRSEKLESEPGGDAEGKATGLSERVPGSGMPEAREGGEESAFLESGTETRETRLDQADGQESVNEALARTTVGAERDNAEEKQLGGSSLEREGWQAGEEIGKSLARAGENRAGEPLDGLRDTKAHTDKKTAGEDVIFLEAEGIGAVRAKEAATSEAARTVAPSKDTVNPPVPTEQELSILSKEKAVTPEPTVSPEPKLTPEQTGHLLCLLRCFESVLEALTSSLFSSGRAKTLRPFARQWLPQILGCAKRVGSQLQDATWTRECCRSLAVLAEILGEGFAAFYSEALDYLLETLDHAAGHFEAAQVAAVLQVNQQLLASQRVSLPPSAVAVLLSSPALSRLRNHPHPAVVHAVVSTSLYLLQHDSADVAHTSLSVVHRKMRGGFEGVVGKGFRTRFAGNRDAESALALLNLDVELLTACAVRGLASRRSLSGDDQGAQAAPAEPPGKMPTAGPVDPTASDQPGLGDANLSRTGPPSSTQPEQTPCQRAVHILVAFFVEAEPLPQLREALFDALQTIRHAASEAGLRLQGLLAARLCALSFSRASSFDLKVKALSWVQQLLDTPEPSSASSVSVPPGGVKSLNPWCGSLGQTLFPALLAALSDPEEDVREKAAAILLSGLGAGLLTWQQTEELAQAAAWLKGDVSKRVAQVGSALLREAGLALWLDGNGGAAAKYGGALHQIAIAKQSRSFRPQQLALLLQYLGQTQHQTDPPLVDDWLQRLLHSLSPPPNTDLESLPPSHVEGVPPLEQESHEQGAGKVDSDWLQLASISHVAAQHWLVQEAARHCVSLKLRTHFGGPTQTFAAIEQLLKTAVAQLLAGNDEGKDLGHWKLAPMHFLLEFVDALERQIWGATHGSGILPPFAEEVGAFFAGNRKVVDEWFARLRGLLMQATSTLQDHSAATWHASLRLEGLRNAARALASQPDRKGADVWGRLQKDVTTAVRQLALSLTSAGEPDAVQGLGVWIKQAFPKQLWLGGSETGGGSAESPANNFGWLEIMRLQASGQYEASLAKSEEALNPQALQGLAVENARLLVERACAGYAAVTDWQGLQAWLAKVQGSKAANAGAPWTAGLSFAGLDLNPVLALGEFDEGDVDGAWSHLDRTSKENRRVTLHPRLAVQRGEQMLLQVMLGASGNEEKAREDLAAAKALLDDPESAAVTAGSLADRGQCLAQAECYRIVENALAGARELPATSVAILRDACQQGQHFDTFRPEWLKLLRAVRFGVKLGDTAARQSRSTSAAQPNISVSVLRAIHLQLVKLARMQGNVRLAERLLAQGPLRSQLSPQFEQTDPSLTLEHALVSHDLGRLNDAVAQLAELAGLSAGENALETGVPAGAANPPESTLTARACLKLAGWAQAPRTSPLVSERLAGAVSAGAGLGSEVSVEERALSRAIGIAPRFGKAWYRHAVWCDGASPGGEGLASKLTGEEREAVARLVRALEREGSGPEPNGDRSRLIEKIAAAMESPGGTTDRPASAEKGVRNLEPASWVLEGNLTREIQSLCSSEGVACGDEQLTAFISLWRVARARRLGRATGAIRGYSRFLSLSLSSPRGDDVSGKADDVISVAPVREDRALRALVRLLQLVGDHSAVLSGGIPQAAASGGVPEKGGDTHALGSGGVAEALGAVPGFAWQAVLPQLFALARRHPQAEVRGQVLGVLERVARELPWAVLYPVLADSSEEGAGPELASLRAILLEVAPAAVTDTEHMLGSSGLQRLLLLWSEVWLQLLTDLSHDVSKRLGTLHKEMQRTAANASLTSADRVRINRAKYAALMTPVAVLIERKLGNTSAKRGSAYDDVFRERFAPKLRTALAQLREPPAVLSEVDNTTFADVASLKAACWGSFASVAHELTSELQKHTLPLADLAPSLARITNSHVPLPGFESQTPSLIPTSPPQTTTFRNTASTLLSTETLEILTPGTEGVVTIAGLTADVAMLSTKTRPKRIGLVGSDGRRYHYLLKGREDLRLDAQIMQVLRACNSVLRSRRSSRVRDLSIRHYSVTPIGPKAGLIQWVPGLQSIYSCYKAWLQRQYALQAKAGRAAGQEVPPHPPRPSDLYYAKIMAGLKEKGLRRVTSRKEWPQDVKRKVLIELMKDTPRQLLAKELWLASSGAASAFERQQRYSRTAAVMSMVGHVLGLGDRHLDNILIDFATADVVHIDHNVAFDKGLKLRVPEVVPFRLTPIMQQALGLTGVEGTFRVACEETLAALRANTPSLLGLLEVFTWEPLAEWTAADGAALEREERQGMEVAVSLSLLASRLQEQQQAMQEHRDFLVSSVPALYSELVPFFSAHLAFRDAVNAATALQQTAQSLAGQGMMLELQLGGAQAATQKAESSLAESLQQMEALRAGVEAAAKESRQWWDQHETAVQGLKGSGPAKEQVASVLLAASHAPPPHTLTLLGALESTGLGASMLPQNLLLSCQAVDARTLQLSQARSSTLAEGVNALQGYRRALLELLPVDYAEGSAVWKCVQSMEKAVSGAGLADLAELLEGLVGLTEEQSEAAVPEYVPLRNGLAAVEDQLRKLVREVPAAEPLLSREREAFDQVSGWLGLESEETQQEEASFFGRFGSFEPPARRPIPPGKAQELRSAAHRATVSLADDLDALRQKTDVRLAAKALEALLDKCGALHRVVELAAPNQAAPGGTPSSAALCEALSSIHWGADAFERKLLPELSAALLKRDADVREALRAVRTMWADVSGLILAAEEAAERGARIAETERRLADMGVRLEGLRLVAQASETSARVSDFLGGQSGVVGEAPGLVNGEDGAILASLESVKGAFDENPLQESARQLSQESALESHQTDLGLSPGDRFLASQDAGFEHPQKGRERSPRGFPSQSREGVSDVGRPDEPMDAVREAKQARDALEKEIAALRKELEREKGRTDADGAAEILGAVRAAKERFTALLDKDSRGVVKRAAEELERLVGGSVASLRSASSGAFGSEDGDEIWNVPKNLTEEAAFVSQLGLLAAVAEACMLTSGPSVLTVQVETAGLQRLWEALGGLVMGQIFPAAMAALAEFAVKLEPGEKADVSGEVGSLLERYANAAVELGPVQRRTKELERNISVLERQAQGARVRVARLEWTYESILRRTVPTGQWEGRPALSRDGELGTGSLRWWQREPVLTALTRAVNALASLQEAATSMAAVGQQAEQELDSLVAFVGGDFTTVLRQKISERRQALWQAEQSGLAVNRLCKLVLEMEAARSVNAPSVLAALGLEQTGRVWVEGCLRLLTQFHGALSQHMTIAEALQNARAQHAAILDQANAHVAAVSQLRDQEQGLGAALGALGEELRQRVPGVTSAVGGFLEGAEKHSALTRGSEGVLGEMVAATEGTADESATVKARAEDAVAVQKELSEQVRQLQEDLNPLRTLLNPLVQTLPTLPAPSFDQFETSPALGPWVRLFLGEFLPISTKAAETVGQLAGELPENAEEVLESVLEVAETAAGHASAALQRAAGGAGDEVHGDALAQNAAPADTRIADELGEAAAIARASGLSGEGTGAPSEASVERARVSSKTIGGKSGARLVGTSGERVGAPSEAAGEKTGAQPASASEERAGILSGASGDQGELPGSVSQQGAIVQASSDRGVSPRSTQDKAVITTQERATTPNATQGKERTVEGQPGGRSGRGKERNKAGGKRSETGSKGSGFERNRHAIAVVETVRAKLEGRINAVIPSVPTSSRLLTVSEQVESLLRQATSIDNLANMYEGWTAWI</sequence>
<dbReference type="STRING" id="105231.A0A1Y1IS43"/>
<keyword evidence="8" id="KW-0866">Nonsense-mediated mRNA decay</keyword>
<keyword evidence="4" id="KW-0808">Transferase</keyword>
<comment type="similarity">
    <text evidence="1">Belongs to the PI3/PI4-kinase family.</text>
</comment>
<keyword evidence="7" id="KW-0067">ATP-binding</keyword>
<dbReference type="InterPro" id="IPR050517">
    <property type="entry name" value="DDR_Repair_Kinase"/>
</dbReference>
<evidence type="ECO:0000256" key="1">
    <source>
        <dbReference type="ARBA" id="ARBA00011031"/>
    </source>
</evidence>
<evidence type="ECO:0000256" key="9">
    <source>
        <dbReference type="ARBA" id="ARBA00047899"/>
    </source>
</evidence>
<dbReference type="InterPro" id="IPR011009">
    <property type="entry name" value="Kinase-like_dom_sf"/>
</dbReference>
<evidence type="ECO:0000256" key="3">
    <source>
        <dbReference type="ARBA" id="ARBA00022527"/>
    </source>
</evidence>
<dbReference type="Gene3D" id="3.30.1010.10">
    <property type="entry name" value="Phosphatidylinositol 3-kinase Catalytic Subunit, Chain A, domain 4"/>
    <property type="match status" value="1"/>
</dbReference>
<feature type="region of interest" description="Disordered" evidence="11">
    <location>
        <begin position="104"/>
        <end position="196"/>
    </location>
</feature>
<feature type="compositionally biased region" description="Basic and acidic residues" evidence="11">
    <location>
        <begin position="3296"/>
        <end position="3308"/>
    </location>
</feature>
<evidence type="ECO:0000256" key="7">
    <source>
        <dbReference type="ARBA" id="ARBA00022840"/>
    </source>
</evidence>
<proteinExistence type="inferred from homology"/>
<evidence type="ECO:0000256" key="10">
    <source>
        <dbReference type="ARBA" id="ARBA00048679"/>
    </source>
</evidence>
<comment type="catalytic activity">
    <reaction evidence="10">
        <text>L-seryl-[protein] + ATP = O-phospho-L-seryl-[protein] + ADP + H(+)</text>
        <dbReference type="Rhea" id="RHEA:17989"/>
        <dbReference type="Rhea" id="RHEA-COMP:9863"/>
        <dbReference type="Rhea" id="RHEA-COMP:11604"/>
        <dbReference type="ChEBI" id="CHEBI:15378"/>
        <dbReference type="ChEBI" id="CHEBI:29999"/>
        <dbReference type="ChEBI" id="CHEBI:30616"/>
        <dbReference type="ChEBI" id="CHEBI:83421"/>
        <dbReference type="ChEBI" id="CHEBI:456216"/>
        <dbReference type="EC" id="2.7.11.1"/>
    </reaction>
</comment>
<feature type="region of interest" description="Disordered" evidence="11">
    <location>
        <begin position="3970"/>
        <end position="4126"/>
    </location>
</feature>
<keyword evidence="15" id="KW-1185">Reference proteome</keyword>
<organism evidence="14 15">
    <name type="scientific">Klebsormidium nitens</name>
    <name type="common">Green alga</name>
    <name type="synonym">Ulothrix nitens</name>
    <dbReference type="NCBI Taxonomy" id="105231"/>
    <lineage>
        <taxon>Eukaryota</taxon>
        <taxon>Viridiplantae</taxon>
        <taxon>Streptophyta</taxon>
        <taxon>Klebsormidiophyceae</taxon>
        <taxon>Klebsormidiales</taxon>
        <taxon>Klebsormidiaceae</taxon>
        <taxon>Klebsormidium</taxon>
    </lineage>
</organism>
<feature type="compositionally biased region" description="Polar residues" evidence="11">
    <location>
        <begin position="4076"/>
        <end position="4089"/>
    </location>
</feature>
<feature type="compositionally biased region" description="Polar residues" evidence="11">
    <location>
        <begin position="947"/>
        <end position="962"/>
    </location>
</feature>
<dbReference type="InterPro" id="IPR016024">
    <property type="entry name" value="ARM-type_fold"/>
</dbReference>
<dbReference type="GO" id="GO:0005634">
    <property type="term" value="C:nucleus"/>
    <property type="evidence" value="ECO:0000318"/>
    <property type="project" value="GO_Central"/>
</dbReference>
<feature type="compositionally biased region" description="Basic and acidic residues" evidence="11">
    <location>
        <begin position="430"/>
        <end position="459"/>
    </location>
</feature>
<evidence type="ECO:0000256" key="4">
    <source>
        <dbReference type="ARBA" id="ARBA00022679"/>
    </source>
</evidence>
<dbReference type="SUPFAM" id="SSF56112">
    <property type="entry name" value="Protein kinase-like (PK-like)"/>
    <property type="match status" value="1"/>
</dbReference>
<evidence type="ECO:0000256" key="11">
    <source>
        <dbReference type="SAM" id="MobiDB-lite"/>
    </source>
</evidence>
<dbReference type="PROSITE" id="PS50290">
    <property type="entry name" value="PI3_4_KINASE_3"/>
    <property type="match status" value="1"/>
</dbReference>
<dbReference type="EC" id="2.7.11.1" evidence="2"/>
<evidence type="ECO:0000259" key="13">
    <source>
        <dbReference type="PROSITE" id="PS51190"/>
    </source>
</evidence>